<dbReference type="InterPro" id="IPR050815">
    <property type="entry name" value="TF_fung"/>
</dbReference>
<keyword evidence="9" id="KW-1185">Reference proteome</keyword>
<dbReference type="PANTHER" id="PTHR47338:SF5">
    <property type="entry name" value="ZN(II)2CYS6 TRANSCRIPTION FACTOR (EUROFUNG)"/>
    <property type="match status" value="1"/>
</dbReference>
<dbReference type="SUPFAM" id="SSF57701">
    <property type="entry name" value="Zn2/Cys6 DNA-binding domain"/>
    <property type="match status" value="1"/>
</dbReference>
<protein>
    <recommendedName>
        <fullName evidence="7">Zn(2)-C6 fungal-type domain-containing protein</fullName>
    </recommendedName>
</protein>
<feature type="region of interest" description="Disordered" evidence="6">
    <location>
        <begin position="69"/>
        <end position="167"/>
    </location>
</feature>
<dbReference type="AlphaFoldDB" id="A0A9P7FZU5"/>
<dbReference type="Pfam" id="PF00172">
    <property type="entry name" value="Zn_clus"/>
    <property type="match status" value="1"/>
</dbReference>
<dbReference type="PANTHER" id="PTHR47338">
    <property type="entry name" value="ZN(II)2CYS6 TRANSCRIPTION FACTOR (EUROFUNG)-RELATED"/>
    <property type="match status" value="1"/>
</dbReference>
<feature type="region of interest" description="Disordered" evidence="6">
    <location>
        <begin position="202"/>
        <end position="266"/>
    </location>
</feature>
<reference evidence="8" key="1">
    <citation type="submission" date="2021-02" db="EMBL/GenBank/DDBJ databases">
        <authorList>
            <person name="Nieuwenhuis M."/>
            <person name="Van De Peppel L.J.J."/>
        </authorList>
    </citation>
    <scope>NUCLEOTIDE SEQUENCE</scope>
    <source>
        <strain evidence="8">D49</strain>
    </source>
</reference>
<keyword evidence="2" id="KW-0479">Metal-binding</keyword>
<reference evidence="8" key="2">
    <citation type="submission" date="2021-10" db="EMBL/GenBank/DDBJ databases">
        <title>Phylogenomics reveals ancestral predisposition of the termite-cultivated fungus Termitomyces towards a domesticated lifestyle.</title>
        <authorList>
            <person name="Auxier B."/>
            <person name="Grum-Grzhimaylo A."/>
            <person name="Cardenas M.E."/>
            <person name="Lodge J.D."/>
            <person name="Laessoe T."/>
            <person name="Pedersen O."/>
            <person name="Smith M.E."/>
            <person name="Kuyper T.W."/>
            <person name="Franco-Molano E.A."/>
            <person name="Baroni T.J."/>
            <person name="Aanen D.K."/>
        </authorList>
    </citation>
    <scope>NUCLEOTIDE SEQUENCE</scope>
    <source>
        <strain evidence="8">D49</strain>
    </source>
</reference>
<dbReference type="EMBL" id="JABCKI010005721">
    <property type="protein sequence ID" value="KAG5639438.1"/>
    <property type="molecule type" value="Genomic_DNA"/>
</dbReference>
<keyword evidence="5" id="KW-0539">Nucleus</keyword>
<feature type="compositionally biased region" description="Polar residues" evidence="6">
    <location>
        <begin position="71"/>
        <end position="82"/>
    </location>
</feature>
<evidence type="ECO:0000256" key="6">
    <source>
        <dbReference type="SAM" id="MobiDB-lite"/>
    </source>
</evidence>
<evidence type="ECO:0000313" key="8">
    <source>
        <dbReference type="EMBL" id="KAG5639438.1"/>
    </source>
</evidence>
<accession>A0A9P7FZU5</accession>
<dbReference type="GO" id="GO:0008270">
    <property type="term" value="F:zinc ion binding"/>
    <property type="evidence" value="ECO:0007669"/>
    <property type="project" value="InterPro"/>
</dbReference>
<evidence type="ECO:0000256" key="4">
    <source>
        <dbReference type="ARBA" id="ARBA00023163"/>
    </source>
</evidence>
<dbReference type="OrthoDB" id="2123952at2759"/>
<organism evidence="8 9">
    <name type="scientific">Sphagnurus paluster</name>
    <dbReference type="NCBI Taxonomy" id="117069"/>
    <lineage>
        <taxon>Eukaryota</taxon>
        <taxon>Fungi</taxon>
        <taxon>Dikarya</taxon>
        <taxon>Basidiomycota</taxon>
        <taxon>Agaricomycotina</taxon>
        <taxon>Agaricomycetes</taxon>
        <taxon>Agaricomycetidae</taxon>
        <taxon>Agaricales</taxon>
        <taxon>Tricholomatineae</taxon>
        <taxon>Lyophyllaceae</taxon>
        <taxon>Sphagnurus</taxon>
    </lineage>
</organism>
<dbReference type="PROSITE" id="PS00463">
    <property type="entry name" value="ZN2_CY6_FUNGAL_1"/>
    <property type="match status" value="1"/>
</dbReference>
<dbReference type="CDD" id="cd12148">
    <property type="entry name" value="fungal_TF_MHR"/>
    <property type="match status" value="1"/>
</dbReference>
<dbReference type="GO" id="GO:0005634">
    <property type="term" value="C:nucleus"/>
    <property type="evidence" value="ECO:0007669"/>
    <property type="project" value="UniProtKB-SubCell"/>
</dbReference>
<dbReference type="Proteomes" id="UP000717328">
    <property type="component" value="Unassembled WGS sequence"/>
</dbReference>
<comment type="subcellular location">
    <subcellularLocation>
        <location evidence="1">Nucleus</location>
    </subcellularLocation>
</comment>
<proteinExistence type="predicted"/>
<keyword evidence="4" id="KW-0804">Transcription</keyword>
<dbReference type="InterPro" id="IPR036864">
    <property type="entry name" value="Zn2-C6_fun-type_DNA-bd_sf"/>
</dbReference>
<evidence type="ECO:0000256" key="3">
    <source>
        <dbReference type="ARBA" id="ARBA00023015"/>
    </source>
</evidence>
<sequence length="697" mass="78646">MFLASARTRRHSFEAEAQPSYHYGAAYAPNIHANIRYPTSDEPYDLSLVLPAGSDLTYTHQLNAVRRQSDYVPSSSDHLSSQNHEKSPSDTNHTHHVRPAHIAYPSRRPPTSAVIDDYQERESSPLRSDNPGDAAPPAASLKRKGRREKPRIELAPDQPPTTQGKPRARVYVACLQCRSRKIRCDGAKPECYNCSKRTAGTECNYDPIPKRRGPDKTPGARQRAVKDETDGGPIRSRRRRRHETTTRTSEQESPPEERHRSLSDSSSIRVLSPVRFPSPGSVTRALSAELSTLHHNIPEVCYAPHTPHSLQPKDISDDSLRVPMYDANSFNFSTSSSLAYVSQLHRTKYAYITQLDDSGDDDNDLLDVSCEPSLNFTRKIWWDALLSIYLLPSSGHRQTLTVSEREAAVRGITSDIRFLFNTSNYWFAFFHLPTFFGKYYDVTKRERIQPSLILALLAMSTFWQSSEIGNGRLGRERALRFRDEAQSALDASFNAGWIDETLAQAAWLLALFEVCAHPLHSSERCNSSMVVLDSIIRSLSLTLVDANDPKASTFLPGSVPAVLKRTQEGNSSLDRERALNPHLPSTNNHLHLDKAYDDGSFQHSFGEYAILFSGESISHSPAQLSSKDTIWALYDRSFLLWHGCLRMRGDNRATDIVKAQFAVQTWLEADAIEASLNRHTCQIERQFIFQAREYIFK</sequence>
<dbReference type="InterPro" id="IPR001138">
    <property type="entry name" value="Zn2Cys6_DnaBD"/>
</dbReference>
<evidence type="ECO:0000256" key="2">
    <source>
        <dbReference type="ARBA" id="ARBA00022723"/>
    </source>
</evidence>
<evidence type="ECO:0000259" key="7">
    <source>
        <dbReference type="PROSITE" id="PS50048"/>
    </source>
</evidence>
<keyword evidence="3" id="KW-0805">Transcription regulation</keyword>
<evidence type="ECO:0000256" key="1">
    <source>
        <dbReference type="ARBA" id="ARBA00004123"/>
    </source>
</evidence>
<name>A0A9P7FZU5_9AGAR</name>
<dbReference type="CDD" id="cd00067">
    <property type="entry name" value="GAL4"/>
    <property type="match status" value="1"/>
</dbReference>
<comment type="caution">
    <text evidence="8">The sequence shown here is derived from an EMBL/GenBank/DDBJ whole genome shotgun (WGS) entry which is preliminary data.</text>
</comment>
<gene>
    <name evidence="8" type="ORF">H0H81_002309</name>
</gene>
<evidence type="ECO:0000313" key="9">
    <source>
        <dbReference type="Proteomes" id="UP000717328"/>
    </source>
</evidence>
<feature type="domain" description="Zn(2)-C6 fungal-type" evidence="7">
    <location>
        <begin position="173"/>
        <end position="205"/>
    </location>
</feature>
<dbReference type="SMART" id="SM00066">
    <property type="entry name" value="GAL4"/>
    <property type="match status" value="1"/>
</dbReference>
<dbReference type="PROSITE" id="PS50048">
    <property type="entry name" value="ZN2_CY6_FUNGAL_2"/>
    <property type="match status" value="1"/>
</dbReference>
<evidence type="ECO:0000256" key="5">
    <source>
        <dbReference type="ARBA" id="ARBA00023242"/>
    </source>
</evidence>
<dbReference type="GO" id="GO:0000981">
    <property type="term" value="F:DNA-binding transcription factor activity, RNA polymerase II-specific"/>
    <property type="evidence" value="ECO:0007669"/>
    <property type="project" value="InterPro"/>
</dbReference>
<dbReference type="Gene3D" id="4.10.240.10">
    <property type="entry name" value="Zn(2)-C6 fungal-type DNA-binding domain"/>
    <property type="match status" value="1"/>
</dbReference>